<sequence length="442" mass="47168">MSSIRPSGTASRSLSSVTAKPEPSSSILGRIAGVLLAFFPPAALLGPWAGIGPVFVYRVLTVVLAGCALAGWIRPSGARRGSRGAAAMILIAVVWGVVGLVGAAQLGTRRELSSFVGAGLALMGAWAVTRLIADGHLSRPRALRDLAFGWAVAMWIGTPVAGWEICTGRHLSTYTSGLWRNHPGLYRQPATWLTNPNLYAVFVAVGLVFVGAVWAGEQCLWVRVVAGATVILGVGLVAATGSRLAQIALALALMVRLWAVTKWRWVLPTLTVVAVAVILMTHAQQAGLAWHRFVGVLVHHNDEGPSSFSARTALMAWGLALVAAHPLIGAGPGGFRAAIIDQPRRWFTHGKSDPHNGVLEIASQYGLVVTVMLAVCWVWGIVSCWRHRQWWSTALLIVIPVLSLANSTYLVQSVTQLTWLLSAVVLVHGDRRSKNGCRADSR</sequence>
<keyword evidence="2 6" id="KW-0812">Transmembrane</keyword>
<accession>A0A3E2DN68</accession>
<dbReference type="InterPro" id="IPR051533">
    <property type="entry name" value="WaaL-like"/>
</dbReference>
<feature type="region of interest" description="Disordered" evidence="5">
    <location>
        <begin position="1"/>
        <end position="24"/>
    </location>
</feature>
<keyword evidence="4 6" id="KW-0472">Membrane</keyword>
<comment type="caution">
    <text evidence="8">The sequence shown here is derived from an EMBL/GenBank/DDBJ whole genome shotgun (WGS) entry which is preliminary data.</text>
</comment>
<dbReference type="PANTHER" id="PTHR37422:SF13">
    <property type="entry name" value="LIPOPOLYSACCHARIDE BIOSYNTHESIS PROTEIN PA4999-RELATED"/>
    <property type="match status" value="1"/>
</dbReference>
<feature type="transmembrane region" description="Helical" evidence="6">
    <location>
        <begin position="394"/>
        <end position="411"/>
    </location>
</feature>
<gene>
    <name evidence="8" type="ORF">CHT91_00435</name>
</gene>
<protein>
    <submittedName>
        <fullName evidence="8">Polymerase</fullName>
    </submittedName>
</protein>
<evidence type="ECO:0000313" key="9">
    <source>
        <dbReference type="Proteomes" id="UP000259211"/>
    </source>
</evidence>
<dbReference type="PANTHER" id="PTHR37422">
    <property type="entry name" value="TEICHURONIC ACID BIOSYNTHESIS PROTEIN TUAE"/>
    <property type="match status" value="1"/>
</dbReference>
<feature type="domain" description="O-antigen ligase-related" evidence="7">
    <location>
        <begin position="229"/>
        <end position="373"/>
    </location>
</feature>
<dbReference type="GO" id="GO:0016020">
    <property type="term" value="C:membrane"/>
    <property type="evidence" value="ECO:0007669"/>
    <property type="project" value="UniProtKB-SubCell"/>
</dbReference>
<evidence type="ECO:0000256" key="6">
    <source>
        <dbReference type="SAM" id="Phobius"/>
    </source>
</evidence>
<feature type="transmembrane region" description="Helical" evidence="6">
    <location>
        <begin position="220"/>
        <end position="253"/>
    </location>
</feature>
<feature type="transmembrane region" description="Helical" evidence="6">
    <location>
        <begin position="362"/>
        <end position="382"/>
    </location>
</feature>
<dbReference type="AlphaFoldDB" id="A0A3E2DN68"/>
<dbReference type="InterPro" id="IPR007016">
    <property type="entry name" value="O-antigen_ligase-rel_domated"/>
</dbReference>
<dbReference type="Proteomes" id="UP000259211">
    <property type="component" value="Unassembled WGS sequence"/>
</dbReference>
<organism evidence="8 9">
    <name type="scientific">Cutibacterium avidum</name>
    <dbReference type="NCBI Taxonomy" id="33010"/>
    <lineage>
        <taxon>Bacteria</taxon>
        <taxon>Bacillati</taxon>
        <taxon>Actinomycetota</taxon>
        <taxon>Actinomycetes</taxon>
        <taxon>Propionibacteriales</taxon>
        <taxon>Propionibacteriaceae</taxon>
        <taxon>Cutibacterium</taxon>
    </lineage>
</organism>
<evidence type="ECO:0000256" key="3">
    <source>
        <dbReference type="ARBA" id="ARBA00022989"/>
    </source>
</evidence>
<feature type="transmembrane region" description="Helical" evidence="6">
    <location>
        <begin position="197"/>
        <end position="214"/>
    </location>
</feature>
<feature type="transmembrane region" description="Helical" evidence="6">
    <location>
        <begin position="85"/>
        <end position="106"/>
    </location>
</feature>
<proteinExistence type="predicted"/>
<keyword evidence="3 6" id="KW-1133">Transmembrane helix</keyword>
<dbReference type="Pfam" id="PF04932">
    <property type="entry name" value="Wzy_C"/>
    <property type="match status" value="1"/>
</dbReference>
<evidence type="ECO:0000256" key="5">
    <source>
        <dbReference type="SAM" id="MobiDB-lite"/>
    </source>
</evidence>
<evidence type="ECO:0000256" key="4">
    <source>
        <dbReference type="ARBA" id="ARBA00023136"/>
    </source>
</evidence>
<feature type="transmembrane region" description="Helical" evidence="6">
    <location>
        <begin position="112"/>
        <end position="133"/>
    </location>
</feature>
<evidence type="ECO:0000313" key="8">
    <source>
        <dbReference type="EMBL" id="RFT46832.1"/>
    </source>
</evidence>
<name>A0A3E2DN68_9ACTN</name>
<feature type="transmembrane region" description="Helical" evidence="6">
    <location>
        <begin position="27"/>
        <end position="49"/>
    </location>
</feature>
<reference evidence="8 9" key="1">
    <citation type="submission" date="2017-07" db="EMBL/GenBank/DDBJ databases">
        <authorList>
            <person name="Sun Z.S."/>
            <person name="Albrecht U."/>
            <person name="Echele G."/>
            <person name="Lee C.C."/>
        </authorList>
    </citation>
    <scope>NUCLEOTIDE SEQUENCE [LARGE SCALE GENOMIC DNA]</scope>
    <source>
        <strain evidence="8 9">P16-029</strain>
    </source>
</reference>
<feature type="transmembrane region" description="Helical" evidence="6">
    <location>
        <begin position="265"/>
        <end position="283"/>
    </location>
</feature>
<feature type="transmembrane region" description="Helical" evidence="6">
    <location>
        <begin position="55"/>
        <end position="73"/>
    </location>
</feature>
<comment type="subcellular location">
    <subcellularLocation>
        <location evidence="1">Membrane</location>
        <topology evidence="1">Multi-pass membrane protein</topology>
    </subcellularLocation>
</comment>
<evidence type="ECO:0000259" key="7">
    <source>
        <dbReference type="Pfam" id="PF04932"/>
    </source>
</evidence>
<evidence type="ECO:0000256" key="1">
    <source>
        <dbReference type="ARBA" id="ARBA00004141"/>
    </source>
</evidence>
<dbReference type="EMBL" id="NOWI01000001">
    <property type="protein sequence ID" value="RFT46832.1"/>
    <property type="molecule type" value="Genomic_DNA"/>
</dbReference>
<evidence type="ECO:0000256" key="2">
    <source>
        <dbReference type="ARBA" id="ARBA00022692"/>
    </source>
</evidence>